<dbReference type="Gene3D" id="3.40.50.300">
    <property type="entry name" value="P-loop containing nucleotide triphosphate hydrolases"/>
    <property type="match status" value="1"/>
</dbReference>
<proteinExistence type="predicted"/>
<evidence type="ECO:0000256" key="3">
    <source>
        <dbReference type="ARBA" id="ARBA00022763"/>
    </source>
</evidence>
<organism evidence="10 11">
    <name type="scientific">Angomonas deanei</name>
    <dbReference type="NCBI Taxonomy" id="59799"/>
    <lineage>
        <taxon>Eukaryota</taxon>
        <taxon>Discoba</taxon>
        <taxon>Euglenozoa</taxon>
        <taxon>Kinetoplastea</taxon>
        <taxon>Metakinetoplastina</taxon>
        <taxon>Trypanosomatida</taxon>
        <taxon>Trypanosomatidae</taxon>
        <taxon>Strigomonadinae</taxon>
        <taxon>Angomonas</taxon>
    </lineage>
</organism>
<accession>A0A7G2C962</accession>
<dbReference type="EMBL" id="LR877149">
    <property type="protein sequence ID" value="CAD2215581.1"/>
    <property type="molecule type" value="Genomic_DNA"/>
</dbReference>
<feature type="region of interest" description="Disordered" evidence="8">
    <location>
        <begin position="234"/>
        <end position="293"/>
    </location>
</feature>
<dbReference type="InterPro" id="IPR052093">
    <property type="entry name" value="HR_Repair_Mediator"/>
</dbReference>
<feature type="compositionally biased region" description="Low complexity" evidence="8">
    <location>
        <begin position="252"/>
        <end position="270"/>
    </location>
</feature>
<evidence type="ECO:0000256" key="4">
    <source>
        <dbReference type="ARBA" id="ARBA00022840"/>
    </source>
</evidence>
<dbReference type="GO" id="GO:0033063">
    <property type="term" value="C:Rad51B-Rad51C-Rad51D-XRCC2 complex"/>
    <property type="evidence" value="ECO:0007669"/>
    <property type="project" value="TreeGrafter"/>
</dbReference>
<dbReference type="GO" id="GO:0000400">
    <property type="term" value="F:four-way junction DNA binding"/>
    <property type="evidence" value="ECO:0007669"/>
    <property type="project" value="TreeGrafter"/>
</dbReference>
<dbReference type="GO" id="GO:0007131">
    <property type="term" value="P:reciprocal meiotic recombination"/>
    <property type="evidence" value="ECO:0007669"/>
    <property type="project" value="TreeGrafter"/>
</dbReference>
<dbReference type="VEuPathDB" id="TriTrypDB:ADEAN_000303600"/>
<keyword evidence="4" id="KW-0067">ATP-binding</keyword>
<feature type="region of interest" description="Disordered" evidence="8">
    <location>
        <begin position="47"/>
        <end position="78"/>
    </location>
</feature>
<reference evidence="10 11" key="1">
    <citation type="submission" date="2020-08" db="EMBL/GenBank/DDBJ databases">
        <authorList>
            <person name="Newling K."/>
            <person name="Davey J."/>
            <person name="Forrester S."/>
        </authorList>
    </citation>
    <scope>NUCLEOTIDE SEQUENCE [LARGE SCALE GENOMIC DNA]</scope>
    <source>
        <strain evidence="11">Crithidia deanei Carvalho (ATCC PRA-265)</strain>
    </source>
</reference>
<protein>
    <recommendedName>
        <fullName evidence="7">DNA repair protein RAD51 homolog 3</fullName>
    </recommendedName>
</protein>
<dbReference type="GO" id="GO:0033065">
    <property type="term" value="C:Rad51C-XRCC3 complex"/>
    <property type="evidence" value="ECO:0007669"/>
    <property type="project" value="TreeGrafter"/>
</dbReference>
<dbReference type="PROSITE" id="PS50162">
    <property type="entry name" value="RECA_2"/>
    <property type="match status" value="1"/>
</dbReference>
<dbReference type="AlphaFoldDB" id="A0A7G2C962"/>
<comment type="subcellular location">
    <subcellularLocation>
        <location evidence="1">Nucleus</location>
    </subcellularLocation>
</comment>
<keyword evidence="2" id="KW-0547">Nucleotide-binding</keyword>
<evidence type="ECO:0000256" key="2">
    <source>
        <dbReference type="ARBA" id="ARBA00022741"/>
    </source>
</evidence>
<evidence type="ECO:0000256" key="5">
    <source>
        <dbReference type="ARBA" id="ARBA00023204"/>
    </source>
</evidence>
<evidence type="ECO:0000256" key="1">
    <source>
        <dbReference type="ARBA" id="ARBA00004123"/>
    </source>
</evidence>
<evidence type="ECO:0000259" key="9">
    <source>
        <dbReference type="PROSITE" id="PS50162"/>
    </source>
</evidence>
<feature type="compositionally biased region" description="Polar residues" evidence="8">
    <location>
        <begin position="63"/>
        <end position="75"/>
    </location>
</feature>
<dbReference type="GO" id="GO:0140664">
    <property type="term" value="F:ATP-dependent DNA damage sensor activity"/>
    <property type="evidence" value="ECO:0007669"/>
    <property type="project" value="InterPro"/>
</dbReference>
<dbReference type="GO" id="GO:0000707">
    <property type="term" value="P:meiotic DNA recombinase assembly"/>
    <property type="evidence" value="ECO:0007669"/>
    <property type="project" value="TreeGrafter"/>
</dbReference>
<name>A0A7G2C962_9TRYP</name>
<keyword evidence="6" id="KW-0539">Nucleus</keyword>
<dbReference type="InterPro" id="IPR027417">
    <property type="entry name" value="P-loop_NTPase"/>
</dbReference>
<gene>
    <name evidence="10" type="ORF">ADEAN_000303600</name>
</gene>
<dbReference type="PANTHER" id="PTHR46239:SF1">
    <property type="entry name" value="DNA REPAIR PROTEIN RAD51 HOMOLOG 3"/>
    <property type="match status" value="1"/>
</dbReference>
<keyword evidence="5" id="KW-0234">DNA repair</keyword>
<dbReference type="Pfam" id="PF08423">
    <property type="entry name" value="Rad51"/>
    <property type="match status" value="1"/>
</dbReference>
<evidence type="ECO:0000256" key="7">
    <source>
        <dbReference type="ARBA" id="ARBA00040674"/>
    </source>
</evidence>
<keyword evidence="3" id="KW-0227">DNA damage</keyword>
<feature type="domain" description="RecA family profile 1" evidence="9">
    <location>
        <begin position="139"/>
        <end position="407"/>
    </location>
</feature>
<evidence type="ECO:0000313" key="10">
    <source>
        <dbReference type="EMBL" id="CAD2215581.1"/>
    </source>
</evidence>
<dbReference type="InterPro" id="IPR003593">
    <property type="entry name" value="AAA+_ATPase"/>
</dbReference>
<dbReference type="InterPro" id="IPR020588">
    <property type="entry name" value="RecA_ATP-bd"/>
</dbReference>
<dbReference type="PANTHER" id="PTHR46239">
    <property type="entry name" value="DNA REPAIR PROTEIN RAD51 HOMOLOG 3 RAD51C"/>
    <property type="match status" value="1"/>
</dbReference>
<evidence type="ECO:0000256" key="6">
    <source>
        <dbReference type="ARBA" id="ARBA00023242"/>
    </source>
</evidence>
<sequence>MALLETCDFLSPSLKAKAQNVGLVRVDDLYKLIESNLPTEFRTYLQTQRHREPLTTDDPSLAEDNSNNHQNTTPAIPNKKELLEELFSKIKASIPEVHPRECEVLWDWFLSVFTDSRASPTTPLVFTSLAALADTPSAPLPRLTTFSKSLDTLLGGGIPLHTLTEVCGPPGVGKTQLLLQLCVSAALSPQLGGLDGGTLYIDTEGSVAGERLEEMGVAAVSLLHGLALREQARAALHDRKRGRSEASPSPPQTLLQTPTPSSSPVSSQTTKRPKKRRQKEHSSLPPSSPPLLSLPEYSQQLSVEQVMRNVHYLRVTEATALTSLVYGLPHLLQKLEREGGEPRQNIKLIIIDSIAMPLRAVPNAAGGTGRNTFQSAVSRNQLLFSLAHRLRTLAEERELTIVASNHVTTRLVTPTGGNPNNRVSLLIPALGDHWASGVHTRLLLSFHHYHYTESTKERGDSGGGAAPRPVGCREDTVLLQTVPAIDEEGNLLSSSQDKYRAIQHRVARLVKAPFGVWRSSSYADQECCFTITKKGVRDVPPPQ</sequence>
<dbReference type="GO" id="GO:0005657">
    <property type="term" value="C:replication fork"/>
    <property type="evidence" value="ECO:0007669"/>
    <property type="project" value="TreeGrafter"/>
</dbReference>
<dbReference type="PRINTS" id="PR01874">
    <property type="entry name" value="DNAREPAIRADA"/>
</dbReference>
<dbReference type="InterPro" id="IPR013632">
    <property type="entry name" value="Rad51_C"/>
</dbReference>
<evidence type="ECO:0000313" key="11">
    <source>
        <dbReference type="Proteomes" id="UP000515908"/>
    </source>
</evidence>
<dbReference type="Proteomes" id="UP000515908">
    <property type="component" value="Chromosome 05"/>
</dbReference>
<keyword evidence="11" id="KW-1185">Reference proteome</keyword>
<evidence type="ECO:0000256" key="8">
    <source>
        <dbReference type="SAM" id="MobiDB-lite"/>
    </source>
</evidence>
<dbReference type="GO" id="GO:0008821">
    <property type="term" value="F:crossover junction DNA endonuclease activity"/>
    <property type="evidence" value="ECO:0007669"/>
    <property type="project" value="TreeGrafter"/>
</dbReference>
<dbReference type="SMART" id="SM00382">
    <property type="entry name" value="AAA"/>
    <property type="match status" value="1"/>
</dbReference>
<dbReference type="SUPFAM" id="SSF52540">
    <property type="entry name" value="P-loop containing nucleoside triphosphate hydrolases"/>
    <property type="match status" value="1"/>
</dbReference>
<dbReference type="GO" id="GO:0005524">
    <property type="term" value="F:ATP binding"/>
    <property type="evidence" value="ECO:0007669"/>
    <property type="project" value="UniProtKB-KW"/>
</dbReference>